<dbReference type="PANTHER" id="PTHR28074:SF1">
    <property type="entry name" value="ATP SYNTHASE SUBUNIT K, MITOCHONDRIAL"/>
    <property type="match status" value="1"/>
</dbReference>
<evidence type="ECO:0000256" key="2">
    <source>
        <dbReference type="ARBA" id="ARBA00023128"/>
    </source>
</evidence>
<organism evidence="4 5">
    <name type="scientific">Didymella rabiei</name>
    <name type="common">Chickpea ascochyta blight fungus</name>
    <name type="synonym">Mycosphaerella rabiei</name>
    <dbReference type="NCBI Taxonomy" id="5454"/>
    <lineage>
        <taxon>Eukaryota</taxon>
        <taxon>Fungi</taxon>
        <taxon>Dikarya</taxon>
        <taxon>Ascomycota</taxon>
        <taxon>Pezizomycotina</taxon>
        <taxon>Dothideomycetes</taxon>
        <taxon>Pleosporomycetidae</taxon>
        <taxon>Pleosporales</taxon>
        <taxon>Pleosporineae</taxon>
        <taxon>Didymellaceae</taxon>
        <taxon>Ascochyta</taxon>
    </lineage>
</organism>
<keyword evidence="3" id="KW-0472">Membrane</keyword>
<dbReference type="Proteomes" id="UP000076837">
    <property type="component" value="Unassembled WGS sequence"/>
</dbReference>
<gene>
    <name evidence="4" type="ORF">ST47_g4641</name>
</gene>
<reference evidence="4 5" key="1">
    <citation type="journal article" date="2016" name="Sci. Rep.">
        <title>Draft genome sequencing and secretome analysis of fungal phytopathogen Ascochyta rabiei provides insight into the necrotrophic effector repertoire.</title>
        <authorList>
            <person name="Verma S."/>
            <person name="Gazara R.K."/>
            <person name="Nizam S."/>
            <person name="Parween S."/>
            <person name="Chattopadhyay D."/>
            <person name="Verma P.K."/>
        </authorList>
    </citation>
    <scope>NUCLEOTIDE SEQUENCE [LARGE SCALE GENOMIC DNA]</scope>
    <source>
        <strain evidence="4 5">ArDII</strain>
    </source>
</reference>
<evidence type="ECO:0000256" key="1">
    <source>
        <dbReference type="ARBA" id="ARBA00004325"/>
    </source>
</evidence>
<keyword evidence="5" id="KW-1185">Reference proteome</keyword>
<evidence type="ECO:0000313" key="5">
    <source>
        <dbReference type="Proteomes" id="UP000076837"/>
    </source>
</evidence>
<dbReference type="GO" id="GO:0031966">
    <property type="term" value="C:mitochondrial membrane"/>
    <property type="evidence" value="ECO:0007669"/>
    <property type="project" value="UniProtKB-SubCell"/>
</dbReference>
<proteinExistence type="predicted"/>
<dbReference type="EMBL" id="JYNV01000170">
    <property type="protein sequence ID" value="KZM24215.1"/>
    <property type="molecule type" value="Genomic_DNA"/>
</dbReference>
<keyword evidence="2" id="KW-0496">Mitochondrion</keyword>
<evidence type="ECO:0000256" key="3">
    <source>
        <dbReference type="ARBA" id="ARBA00023136"/>
    </source>
</evidence>
<dbReference type="AlphaFoldDB" id="A0A163F9T3"/>
<name>A0A163F9T3_DIDRA</name>
<comment type="subcellular location">
    <subcellularLocation>
        <location evidence="1">Mitochondrion membrane</location>
    </subcellularLocation>
</comment>
<accession>A0A163F9T3</accession>
<dbReference type="OrthoDB" id="2094445at2759"/>
<dbReference type="STRING" id="5454.A0A163F9T3"/>
<dbReference type="GO" id="GO:0015986">
    <property type="term" value="P:proton motive force-driven ATP synthesis"/>
    <property type="evidence" value="ECO:0007669"/>
    <property type="project" value="TreeGrafter"/>
</dbReference>
<dbReference type="PANTHER" id="PTHR28074">
    <property type="entry name" value="ATP SYNTHASE SUBUNIT K, MITOCHONDRIAL"/>
    <property type="match status" value="1"/>
</dbReference>
<protein>
    <submittedName>
        <fullName evidence="4">Uncharacterized protein</fullName>
    </submittedName>
</protein>
<comment type="caution">
    <text evidence="4">The sequence shown here is derived from an EMBL/GenBank/DDBJ whole genome shotgun (WGS) entry which is preliminary data.</text>
</comment>
<dbReference type="InterPro" id="IPR021278">
    <property type="entry name" value="ATP19"/>
</dbReference>
<sequence length="72" mass="7631">MVAMYTIAGRQVGSHVLAIATLATTFSLAAFSLSGGDKVDKTQPPINAKSKDEESFVKSFVQKAEEKVAGKQ</sequence>
<dbReference type="Pfam" id="PF11022">
    <property type="entry name" value="ATP19"/>
    <property type="match status" value="1"/>
</dbReference>
<evidence type="ECO:0000313" key="4">
    <source>
        <dbReference type="EMBL" id="KZM24215.1"/>
    </source>
</evidence>